<dbReference type="Proteomes" id="UP000203507">
    <property type="component" value="Segment"/>
</dbReference>
<name>A0A1X9T5A2_9VIRU</name>
<reference evidence="1" key="1">
    <citation type="journal article" date="2017" name="Vet. Pathol.">
        <title>Ranid Herpesvirus 3 and Proliferative Dermatitis in Free-Ranging Wild Common Frogs (Rana Temporaria).</title>
        <authorList>
            <person name="Origgi F.C."/>
            <person name="Schmidt B.R."/>
            <person name="Lohmann P."/>
            <person name="Otten P."/>
            <person name="Akdesir E."/>
            <person name="Gaschen V."/>
            <person name="Aguilar-Bultet L."/>
            <person name="Wahli T."/>
            <person name="Sattler U."/>
            <person name="Stoffel M.H."/>
        </authorList>
    </citation>
    <scope>NUCLEOTIDE SEQUENCE [LARGE SCALE GENOMIC DNA]</scope>
    <source>
        <strain evidence="1">FO1_2015</strain>
    </source>
</reference>
<dbReference type="RefSeq" id="YP_009362385.1">
    <property type="nucleotide sequence ID" value="NC_034618.1"/>
</dbReference>
<dbReference type="KEGG" id="vg:32878210"/>
<dbReference type="InterPro" id="IPR057752">
    <property type="entry name" value="VG27-like"/>
</dbReference>
<accession>A0A1X9T5A2</accession>
<evidence type="ECO:0000313" key="1">
    <source>
        <dbReference type="EMBL" id="ARR28876.1"/>
    </source>
</evidence>
<sequence length="335" mass="36961">MAYLSGFNVICCQLSKEYKLQQCSRPGNFKAKPLVSIPTRLTNGIFVKLAPVNCGSEYQLIYPSVHGEHISLNDKRGDRLAIVVTPGNVEEQIEVSTAPQCSYELINTGKFPLMTNDVFAVHEPDKLDQEAQMKCLQQNEHAQASLCPNARGQSMVKLLGGLYATTRISPDYTTELRERLKRDLDIALTYEGVQNAPAPLPLDDIPMRTLQTAMNYVANAYALNAALPRNNPAIMAVVADHCNFLRNEANAVPATVAQMRDLFNIPAVRTAFAIAGEHQLDMHPYLTSDTTGIVLQSIVANPTPLSPNVPVYHSRQGTNLTGSRFYAYMTKFNGF</sequence>
<evidence type="ECO:0000313" key="2">
    <source>
        <dbReference type="Proteomes" id="UP000203507"/>
    </source>
</evidence>
<protein>
    <submittedName>
        <fullName evidence="1">Uncharacterized protein</fullName>
    </submittedName>
</protein>
<dbReference type="Pfam" id="PF25743">
    <property type="entry name" value="VG27"/>
    <property type="match status" value="1"/>
</dbReference>
<organism evidence="1">
    <name type="scientific">Ranid herpesvirus 3</name>
    <dbReference type="NCBI Taxonomy" id="1987509"/>
    <lineage>
        <taxon>Viruses</taxon>
        <taxon>Duplodnaviria</taxon>
        <taxon>Heunggongvirae</taxon>
        <taxon>Peploviricota</taxon>
        <taxon>Herviviricetes</taxon>
        <taxon>Herpesvirales</taxon>
        <taxon>Alloherpesviridae</taxon>
        <taxon>Batravirus</taxon>
        <taxon>Batravirus ranidallo3</taxon>
    </lineage>
</organism>
<dbReference type="EMBL" id="KX832224">
    <property type="protein sequence ID" value="ARR28876.1"/>
    <property type="molecule type" value="Genomic_DNA"/>
</dbReference>
<dbReference type="OrthoDB" id="38229at10239"/>
<dbReference type="GeneID" id="32878210"/>
<proteinExistence type="predicted"/>
<keyword evidence="2" id="KW-1185">Reference proteome</keyword>